<proteinExistence type="inferred from homology"/>
<evidence type="ECO:0000256" key="5">
    <source>
        <dbReference type="ARBA" id="ARBA00074044"/>
    </source>
</evidence>
<dbReference type="PANTHER" id="PTHR42855">
    <property type="entry name" value="ABC TRANSPORTER ATP-BINDING SUBUNIT"/>
    <property type="match status" value="1"/>
</dbReference>
<comment type="caution">
    <text evidence="7">The sequence shown here is derived from an EMBL/GenBank/DDBJ whole genome shotgun (WGS) entry which is preliminary data.</text>
</comment>
<dbReference type="Pfam" id="PF00005">
    <property type="entry name" value="ABC_tran"/>
    <property type="match status" value="2"/>
</dbReference>
<keyword evidence="2" id="KW-0547">Nucleotide-binding</keyword>
<keyword evidence="1" id="KW-0677">Repeat</keyword>
<dbReference type="OrthoDB" id="9804035at2"/>
<evidence type="ECO:0000313" key="7">
    <source>
        <dbReference type="EMBL" id="RWU10474.1"/>
    </source>
</evidence>
<dbReference type="PROSITE" id="PS50893">
    <property type="entry name" value="ABC_TRANSPORTER_2"/>
    <property type="match status" value="2"/>
</dbReference>
<dbReference type="Pfam" id="PF12848">
    <property type="entry name" value="ABC_tran_Xtn"/>
    <property type="match status" value="1"/>
</dbReference>
<name>A0A3S3PQ85_9SPHI</name>
<dbReference type="InterPro" id="IPR003593">
    <property type="entry name" value="AAA+_ATPase"/>
</dbReference>
<feature type="domain" description="ABC transporter" evidence="6">
    <location>
        <begin position="328"/>
        <end position="541"/>
    </location>
</feature>
<dbReference type="GO" id="GO:0016887">
    <property type="term" value="F:ATP hydrolysis activity"/>
    <property type="evidence" value="ECO:0007669"/>
    <property type="project" value="InterPro"/>
</dbReference>
<comment type="similarity">
    <text evidence="4">Belongs to the ABC transporter superfamily. ABCF family. YbiT subfamily.</text>
</comment>
<dbReference type="Gene3D" id="3.40.50.300">
    <property type="entry name" value="P-loop containing nucleotide triphosphate hydrolases"/>
    <property type="match status" value="2"/>
</dbReference>
<dbReference type="Proteomes" id="UP000284120">
    <property type="component" value="Unassembled WGS sequence"/>
</dbReference>
<gene>
    <name evidence="7" type="ORF">DPV69_03815</name>
</gene>
<evidence type="ECO:0000256" key="2">
    <source>
        <dbReference type="ARBA" id="ARBA00022741"/>
    </source>
</evidence>
<dbReference type="FunFam" id="3.40.50.300:FF:000011">
    <property type="entry name" value="Putative ABC transporter ATP-binding component"/>
    <property type="match status" value="1"/>
</dbReference>
<evidence type="ECO:0000256" key="3">
    <source>
        <dbReference type="ARBA" id="ARBA00022840"/>
    </source>
</evidence>
<dbReference type="InterPro" id="IPR032781">
    <property type="entry name" value="ABC_tran_Xtn"/>
</dbReference>
<feature type="domain" description="ABC transporter" evidence="6">
    <location>
        <begin position="2"/>
        <end position="260"/>
    </location>
</feature>
<keyword evidence="8" id="KW-1185">Reference proteome</keyword>
<dbReference type="InterPro" id="IPR051309">
    <property type="entry name" value="ABCF_ATPase"/>
</dbReference>
<dbReference type="InterPro" id="IPR027417">
    <property type="entry name" value="P-loop_NTPase"/>
</dbReference>
<sequence length="543" mass="61705">MIDVNNISVSFGGTTLFSDVSFSINENDKIALMGKNGAGKSTLLKIIAGAGKATSGHVSGPKDAVIAYLPQHLLTQDNVTVFEETSKAFSEVYHMRDELESLNEQLGIRTDYDTDDYMKLIERVSELSEKFYSIEEVNYDAEVEKVLKGLGFLRSDFTRQTSEFSGGWRMRIELAKILLKKPDLILLDEPTNHMDIESIQWLEDFLINSAKAVIVISHDRAFVDNITNRTIEVTMGRIYDYKAKYTHYLQLRKERREHQLKAYEEQQRFIADNQEFIDRFKGTYSKTLQVQSRVKMLEKLEVIEVDEVDNSALRLKFPPSPRSGNYPVIVEELTKAYGEHLVFEKASMVIERGQKVAFVGKNGEGKSTMIKAIMGEIDYEGELKVGHNVKIGYFAQNQAALLDGELTVFDTIDQIAVGDVRVKIKDLLGAFMFSGDDTTKKVKVLSGGEKTRLAMIKLLLEPVNVLILDEPTNHLDMKTKDIIKDALRDFDGTLILVSHDRDFLDGLAEKVFEFGNKRVREHFEDIKGFLAYKKMDSLKEIEK</sequence>
<accession>A0A3S3PQ85</accession>
<dbReference type="GO" id="GO:0005524">
    <property type="term" value="F:ATP binding"/>
    <property type="evidence" value="ECO:0007669"/>
    <property type="project" value="UniProtKB-KW"/>
</dbReference>
<dbReference type="InterPro" id="IPR017871">
    <property type="entry name" value="ABC_transporter-like_CS"/>
</dbReference>
<dbReference type="EMBL" id="SAYW01000001">
    <property type="protein sequence ID" value="RWU10474.1"/>
    <property type="molecule type" value="Genomic_DNA"/>
</dbReference>
<evidence type="ECO:0000313" key="8">
    <source>
        <dbReference type="Proteomes" id="UP000284120"/>
    </source>
</evidence>
<dbReference type="PANTHER" id="PTHR42855:SF2">
    <property type="entry name" value="DRUG RESISTANCE ABC TRANSPORTER,ATP-BINDING PROTEIN"/>
    <property type="match status" value="1"/>
</dbReference>
<keyword evidence="3 7" id="KW-0067">ATP-binding</keyword>
<evidence type="ECO:0000256" key="1">
    <source>
        <dbReference type="ARBA" id="ARBA00022737"/>
    </source>
</evidence>
<dbReference type="PROSITE" id="PS00211">
    <property type="entry name" value="ABC_TRANSPORTER_1"/>
    <property type="match status" value="2"/>
</dbReference>
<organism evidence="7 8">
    <name type="scientific">Pedobacter chitinilyticus</name>
    <dbReference type="NCBI Taxonomy" id="2233776"/>
    <lineage>
        <taxon>Bacteria</taxon>
        <taxon>Pseudomonadati</taxon>
        <taxon>Bacteroidota</taxon>
        <taxon>Sphingobacteriia</taxon>
        <taxon>Sphingobacteriales</taxon>
        <taxon>Sphingobacteriaceae</taxon>
        <taxon>Pedobacter</taxon>
    </lineage>
</organism>
<reference evidence="7 8" key="1">
    <citation type="submission" date="2018-06" db="EMBL/GenBank/DDBJ databases">
        <title>Pedobacter endophyticus sp. nov., an endophytic bacterium isolated from a leaf of Triticum aestivum.</title>
        <authorList>
            <person name="Zhang L."/>
        </authorList>
    </citation>
    <scope>NUCLEOTIDE SEQUENCE [LARGE SCALE GENOMIC DNA]</scope>
    <source>
        <strain evidence="7 8">CM134L-2</strain>
    </source>
</reference>
<dbReference type="SUPFAM" id="SSF52540">
    <property type="entry name" value="P-loop containing nucleoside triphosphate hydrolases"/>
    <property type="match status" value="2"/>
</dbReference>
<dbReference type="InterPro" id="IPR003439">
    <property type="entry name" value="ABC_transporter-like_ATP-bd"/>
</dbReference>
<dbReference type="FunFam" id="3.40.50.300:FF:000070">
    <property type="entry name" value="Putative ABC transporter ATP-binding component"/>
    <property type="match status" value="1"/>
</dbReference>
<evidence type="ECO:0000259" key="6">
    <source>
        <dbReference type="PROSITE" id="PS50893"/>
    </source>
</evidence>
<dbReference type="AlphaFoldDB" id="A0A3S3PQ85"/>
<dbReference type="SMART" id="SM00382">
    <property type="entry name" value="AAA"/>
    <property type="match status" value="2"/>
</dbReference>
<dbReference type="RefSeq" id="WP_113645969.1">
    <property type="nucleotide sequence ID" value="NZ_QMHN01000001.1"/>
</dbReference>
<dbReference type="CDD" id="cd03221">
    <property type="entry name" value="ABCF_EF-3"/>
    <property type="match status" value="2"/>
</dbReference>
<protein>
    <recommendedName>
        <fullName evidence="5">Probable ATP-binding protein YbiT</fullName>
    </recommendedName>
</protein>
<evidence type="ECO:0000256" key="4">
    <source>
        <dbReference type="ARBA" id="ARBA00061551"/>
    </source>
</evidence>